<sequence>MIWLIGLGGALGAAARYLISDFIKNRYTALFPLGTWIVNLTGSFLLGLLAGLYLENGISDGLWLFWGAGFCGAFTTFSTFGHETVSLLQSGEVKTAGGYVAASIVTGIGAAAFGLWI</sequence>
<protein>
    <recommendedName>
        <fullName evidence="10">Fluoride-specific ion channel FluC</fullName>
    </recommendedName>
</protein>
<accession>A0A4Y9A8X9</accession>
<gene>
    <name evidence="10 11" type="primary">crcB</name>
    <name evidence="10" type="synonym">fluC</name>
    <name evidence="11" type="ORF">E4U82_15360</name>
</gene>
<comment type="function">
    <text evidence="9 10">Fluoride-specific ion channel. Important for reducing fluoride concentration in the cell, thus reducing its toxicity.</text>
</comment>
<feature type="binding site" evidence="10">
    <location>
        <position position="72"/>
    </location>
    <ligand>
        <name>Na(+)</name>
        <dbReference type="ChEBI" id="CHEBI:29101"/>
        <note>structural</note>
    </ligand>
</feature>
<dbReference type="PANTHER" id="PTHR28259">
    <property type="entry name" value="FLUORIDE EXPORT PROTEIN 1-RELATED"/>
    <property type="match status" value="1"/>
</dbReference>
<evidence type="ECO:0000256" key="5">
    <source>
        <dbReference type="ARBA" id="ARBA00023136"/>
    </source>
</evidence>
<evidence type="ECO:0000256" key="8">
    <source>
        <dbReference type="ARBA" id="ARBA00035585"/>
    </source>
</evidence>
<reference evidence="11 12" key="1">
    <citation type="submission" date="2019-03" db="EMBL/GenBank/DDBJ databases">
        <title>Genome sequence of Lentibacillus salicampi ATCC BAA-719.</title>
        <authorList>
            <person name="Maclea K.S."/>
            <person name="Simoes Junior M."/>
        </authorList>
    </citation>
    <scope>NUCLEOTIDE SEQUENCE [LARGE SCALE GENOMIC DNA]</scope>
    <source>
        <strain evidence="11 12">ATCC BAA-719</strain>
    </source>
</reference>
<comment type="catalytic activity">
    <reaction evidence="8">
        <text>fluoride(in) = fluoride(out)</text>
        <dbReference type="Rhea" id="RHEA:76159"/>
        <dbReference type="ChEBI" id="CHEBI:17051"/>
    </reaction>
    <physiologicalReaction direction="left-to-right" evidence="8">
        <dbReference type="Rhea" id="RHEA:76160"/>
    </physiologicalReaction>
</comment>
<dbReference type="Pfam" id="PF02537">
    <property type="entry name" value="CRCB"/>
    <property type="match status" value="1"/>
</dbReference>
<feature type="transmembrane region" description="Helical" evidence="10">
    <location>
        <begin position="36"/>
        <end position="54"/>
    </location>
</feature>
<dbReference type="GO" id="GO:0062054">
    <property type="term" value="F:fluoride channel activity"/>
    <property type="evidence" value="ECO:0007669"/>
    <property type="project" value="UniProtKB-UniRule"/>
</dbReference>
<comment type="activity regulation">
    <text evidence="10">Na(+) is not transported, but it plays an essential structural role and its presence is essential for fluoride channel function.</text>
</comment>
<dbReference type="AlphaFoldDB" id="A0A4Y9A8X9"/>
<dbReference type="InterPro" id="IPR003691">
    <property type="entry name" value="FluC"/>
</dbReference>
<comment type="similarity">
    <text evidence="7 10">Belongs to the fluoride channel Fluc/FEX (TC 1.A.43) family.</text>
</comment>
<dbReference type="PANTHER" id="PTHR28259:SF1">
    <property type="entry name" value="FLUORIDE EXPORT PROTEIN 1-RELATED"/>
    <property type="match status" value="1"/>
</dbReference>
<dbReference type="Proteomes" id="UP000298484">
    <property type="component" value="Unassembled WGS sequence"/>
</dbReference>
<evidence type="ECO:0000313" key="11">
    <source>
        <dbReference type="EMBL" id="TFJ91895.1"/>
    </source>
</evidence>
<feature type="transmembrane region" description="Helical" evidence="10">
    <location>
        <begin position="61"/>
        <end position="81"/>
    </location>
</feature>
<evidence type="ECO:0000256" key="3">
    <source>
        <dbReference type="ARBA" id="ARBA00022692"/>
    </source>
</evidence>
<organism evidence="11 12">
    <name type="scientific">Lentibacillus salicampi</name>
    <dbReference type="NCBI Taxonomy" id="175306"/>
    <lineage>
        <taxon>Bacteria</taxon>
        <taxon>Bacillati</taxon>
        <taxon>Bacillota</taxon>
        <taxon>Bacilli</taxon>
        <taxon>Bacillales</taxon>
        <taxon>Bacillaceae</taxon>
        <taxon>Lentibacillus</taxon>
    </lineage>
</organism>
<keyword evidence="10" id="KW-0915">Sodium</keyword>
<dbReference type="EMBL" id="SRHY01000036">
    <property type="protein sequence ID" value="TFJ91895.1"/>
    <property type="molecule type" value="Genomic_DNA"/>
</dbReference>
<evidence type="ECO:0000256" key="4">
    <source>
        <dbReference type="ARBA" id="ARBA00022989"/>
    </source>
</evidence>
<proteinExistence type="inferred from homology"/>
<feature type="transmembrane region" description="Helical" evidence="10">
    <location>
        <begin position="96"/>
        <end position="116"/>
    </location>
</feature>
<keyword evidence="5 10" id="KW-0472">Membrane</keyword>
<evidence type="ECO:0000256" key="9">
    <source>
        <dbReference type="ARBA" id="ARBA00049940"/>
    </source>
</evidence>
<dbReference type="OrthoDB" id="9815830at2"/>
<evidence type="ECO:0000313" key="12">
    <source>
        <dbReference type="Proteomes" id="UP000298484"/>
    </source>
</evidence>
<keyword evidence="12" id="KW-1185">Reference proteome</keyword>
<comment type="subcellular location">
    <subcellularLocation>
        <location evidence="1 10">Cell membrane</location>
        <topology evidence="1 10">Multi-pass membrane protein</topology>
    </subcellularLocation>
</comment>
<keyword evidence="3 10" id="KW-0812">Transmembrane</keyword>
<keyword evidence="10" id="KW-0479">Metal-binding</keyword>
<evidence type="ECO:0000256" key="1">
    <source>
        <dbReference type="ARBA" id="ARBA00004651"/>
    </source>
</evidence>
<name>A0A4Y9A8X9_9BACI</name>
<evidence type="ECO:0000256" key="7">
    <source>
        <dbReference type="ARBA" id="ARBA00035120"/>
    </source>
</evidence>
<dbReference type="HAMAP" id="MF_00454">
    <property type="entry name" value="FluC"/>
    <property type="match status" value="1"/>
</dbReference>
<evidence type="ECO:0000256" key="2">
    <source>
        <dbReference type="ARBA" id="ARBA00022475"/>
    </source>
</evidence>
<comment type="caution">
    <text evidence="11">The sequence shown here is derived from an EMBL/GenBank/DDBJ whole genome shotgun (WGS) entry which is preliminary data.</text>
</comment>
<dbReference type="GO" id="GO:0005886">
    <property type="term" value="C:plasma membrane"/>
    <property type="evidence" value="ECO:0007669"/>
    <property type="project" value="UniProtKB-SubCell"/>
</dbReference>
<keyword evidence="2 10" id="KW-1003">Cell membrane</keyword>
<dbReference type="GO" id="GO:0140114">
    <property type="term" value="P:cellular detoxification of fluoride"/>
    <property type="evidence" value="ECO:0007669"/>
    <property type="project" value="UniProtKB-UniRule"/>
</dbReference>
<dbReference type="NCBIfam" id="TIGR00494">
    <property type="entry name" value="crcB"/>
    <property type="match status" value="1"/>
</dbReference>
<feature type="binding site" evidence="10">
    <location>
        <position position="75"/>
    </location>
    <ligand>
        <name>Na(+)</name>
        <dbReference type="ChEBI" id="CHEBI:29101"/>
        <note>structural</note>
    </ligand>
</feature>
<dbReference type="RefSeq" id="WP_135111044.1">
    <property type="nucleotide sequence ID" value="NZ_SRHY01000036.1"/>
</dbReference>
<evidence type="ECO:0000256" key="6">
    <source>
        <dbReference type="ARBA" id="ARBA00023303"/>
    </source>
</evidence>
<keyword evidence="10" id="KW-0406">Ion transport</keyword>
<keyword evidence="6 10" id="KW-0407">Ion channel</keyword>
<keyword evidence="10" id="KW-0813">Transport</keyword>
<evidence type="ECO:0000256" key="10">
    <source>
        <dbReference type="HAMAP-Rule" id="MF_00454"/>
    </source>
</evidence>
<dbReference type="GO" id="GO:0046872">
    <property type="term" value="F:metal ion binding"/>
    <property type="evidence" value="ECO:0007669"/>
    <property type="project" value="UniProtKB-KW"/>
</dbReference>
<keyword evidence="4 10" id="KW-1133">Transmembrane helix</keyword>